<sequence length="66" mass="7390">MRVSVVDGLTYRVLWSPECLLYRGLCDCEPALSWQADTEDEALDGIRRQVRGRAPSHPNPPEPPLG</sequence>
<evidence type="ECO:0000313" key="3">
    <source>
        <dbReference type="Proteomes" id="UP000254291"/>
    </source>
</evidence>
<dbReference type="Proteomes" id="UP000254291">
    <property type="component" value="Unassembled WGS sequence"/>
</dbReference>
<dbReference type="EMBL" id="UGQM01000001">
    <property type="protein sequence ID" value="STZ41277.1"/>
    <property type="molecule type" value="Genomic_DNA"/>
</dbReference>
<protein>
    <submittedName>
        <fullName evidence="2">Uncharacterized protein</fullName>
    </submittedName>
</protein>
<feature type="region of interest" description="Disordered" evidence="1">
    <location>
        <begin position="43"/>
        <end position="66"/>
    </location>
</feature>
<evidence type="ECO:0000256" key="1">
    <source>
        <dbReference type="SAM" id="MobiDB-lite"/>
    </source>
</evidence>
<name>A0A378SIS6_9MYCO</name>
<dbReference type="AlphaFoldDB" id="A0A378SIS6"/>
<gene>
    <name evidence="2" type="ORF">NCTC10742_00480</name>
</gene>
<organism evidence="2 3">
    <name type="scientific">Mycolicibacterium gilvum</name>
    <dbReference type="NCBI Taxonomy" id="1804"/>
    <lineage>
        <taxon>Bacteria</taxon>
        <taxon>Bacillati</taxon>
        <taxon>Actinomycetota</taxon>
        <taxon>Actinomycetes</taxon>
        <taxon>Mycobacteriales</taxon>
        <taxon>Mycobacteriaceae</taxon>
        <taxon>Mycolicibacterium</taxon>
    </lineage>
</organism>
<accession>A0A378SIS6</accession>
<proteinExistence type="predicted"/>
<reference evidence="2 3" key="1">
    <citation type="submission" date="2018-06" db="EMBL/GenBank/DDBJ databases">
        <authorList>
            <consortium name="Pathogen Informatics"/>
            <person name="Doyle S."/>
        </authorList>
    </citation>
    <scope>NUCLEOTIDE SEQUENCE [LARGE SCALE GENOMIC DNA]</scope>
    <source>
        <strain evidence="2 3">NCTC10742</strain>
    </source>
</reference>
<evidence type="ECO:0000313" key="2">
    <source>
        <dbReference type="EMBL" id="STZ41277.1"/>
    </source>
</evidence>
<feature type="compositionally biased region" description="Pro residues" evidence="1">
    <location>
        <begin position="57"/>
        <end position="66"/>
    </location>
</feature>